<gene>
    <name evidence="1" type="ORF">J2X07_001277</name>
</gene>
<comment type="caution">
    <text evidence="1">The sequence shown here is derived from an EMBL/GenBank/DDBJ whole genome shotgun (WGS) entry which is preliminary data.</text>
</comment>
<evidence type="ECO:0000313" key="1">
    <source>
        <dbReference type="EMBL" id="MDR7072300.1"/>
    </source>
</evidence>
<accession>A0ABU1TYK6</accession>
<evidence type="ECO:0000313" key="2">
    <source>
        <dbReference type="Proteomes" id="UP001258181"/>
    </source>
</evidence>
<name>A0ABU1TYK6_9BACL</name>
<sequence length="84" mass="9407">MTNPYLCPNCKTNRTRFNVIEQNPVSVKLDPATGSVVQQYGDGDELDMFHLPYKGAQKLIQCAACGVVGEEEMYIKRAQNNPRT</sequence>
<protein>
    <submittedName>
        <fullName evidence="1">Rubredoxin</fullName>
    </submittedName>
</protein>
<proteinExistence type="predicted"/>
<reference evidence="1 2" key="1">
    <citation type="submission" date="2023-07" db="EMBL/GenBank/DDBJ databases">
        <title>Sorghum-associated microbial communities from plants grown in Nebraska, USA.</title>
        <authorList>
            <person name="Schachtman D."/>
        </authorList>
    </citation>
    <scope>NUCLEOTIDE SEQUENCE [LARGE SCALE GENOMIC DNA]</scope>
    <source>
        <strain evidence="1 2">BE211</strain>
    </source>
</reference>
<organism evidence="1 2">
    <name type="scientific">Fictibacillus barbaricus</name>
    <dbReference type="NCBI Taxonomy" id="182136"/>
    <lineage>
        <taxon>Bacteria</taxon>
        <taxon>Bacillati</taxon>
        <taxon>Bacillota</taxon>
        <taxon>Bacilli</taxon>
        <taxon>Bacillales</taxon>
        <taxon>Fictibacillaceae</taxon>
        <taxon>Fictibacillus</taxon>
    </lineage>
</organism>
<dbReference type="EMBL" id="JAVDWA010000002">
    <property type="protein sequence ID" value="MDR7072300.1"/>
    <property type="molecule type" value="Genomic_DNA"/>
</dbReference>
<dbReference type="RefSeq" id="WP_310257571.1">
    <property type="nucleotide sequence ID" value="NZ_JAVDWA010000002.1"/>
</dbReference>
<keyword evidence="2" id="KW-1185">Reference proteome</keyword>
<dbReference type="Proteomes" id="UP001258181">
    <property type="component" value="Unassembled WGS sequence"/>
</dbReference>